<dbReference type="EMBL" id="SIHJ01000001">
    <property type="protein sequence ID" value="TWT35323.1"/>
    <property type="molecule type" value="Genomic_DNA"/>
</dbReference>
<reference evidence="1 2" key="1">
    <citation type="submission" date="2019-02" db="EMBL/GenBank/DDBJ databases">
        <title>Deep-cultivation of Planctomycetes and their phenomic and genomic characterization uncovers novel biology.</title>
        <authorList>
            <person name="Wiegand S."/>
            <person name="Jogler M."/>
            <person name="Boedeker C."/>
            <person name="Pinto D."/>
            <person name="Vollmers J."/>
            <person name="Rivas-Marin E."/>
            <person name="Kohn T."/>
            <person name="Peeters S.H."/>
            <person name="Heuer A."/>
            <person name="Rast P."/>
            <person name="Oberbeckmann S."/>
            <person name="Bunk B."/>
            <person name="Jeske O."/>
            <person name="Meyerdierks A."/>
            <person name="Storesund J.E."/>
            <person name="Kallscheuer N."/>
            <person name="Luecker S."/>
            <person name="Lage O.M."/>
            <person name="Pohl T."/>
            <person name="Merkel B.J."/>
            <person name="Hornburger P."/>
            <person name="Mueller R.-W."/>
            <person name="Bruemmer F."/>
            <person name="Labrenz M."/>
            <person name="Spormann A.M."/>
            <person name="Op Den Camp H."/>
            <person name="Overmann J."/>
            <person name="Amann R."/>
            <person name="Jetten M.S.M."/>
            <person name="Mascher T."/>
            <person name="Medema M.H."/>
            <person name="Devos D.P."/>
            <person name="Kaster A.-K."/>
            <person name="Ovreas L."/>
            <person name="Rohde M."/>
            <person name="Galperin M.Y."/>
            <person name="Jogler C."/>
        </authorList>
    </citation>
    <scope>NUCLEOTIDE SEQUENCE [LARGE SCALE GENOMIC DNA]</scope>
    <source>
        <strain evidence="1 2">KOR34</strain>
    </source>
</reference>
<gene>
    <name evidence="1" type="ORF">KOR34_02130</name>
</gene>
<sequence>MPKLQQNDTNRVVPHAFTADGAYPPNTRMKMSATFGVLTAAGDEDWIGTLVRRTKAAGDAATLIAKHGYDVFVAGGAIAPGASVTSTAGGKVVTGTGGAVDPGVALTEAAGDLDHVLVLRTA</sequence>
<accession>A0A5C5VBF9</accession>
<evidence type="ECO:0008006" key="3">
    <source>
        <dbReference type="Google" id="ProtNLM"/>
    </source>
</evidence>
<comment type="caution">
    <text evidence="1">The sequence shown here is derived from an EMBL/GenBank/DDBJ whole genome shotgun (WGS) entry which is preliminary data.</text>
</comment>
<organism evidence="1 2">
    <name type="scientific">Posidoniimonas corsicana</name>
    <dbReference type="NCBI Taxonomy" id="1938618"/>
    <lineage>
        <taxon>Bacteria</taxon>
        <taxon>Pseudomonadati</taxon>
        <taxon>Planctomycetota</taxon>
        <taxon>Planctomycetia</taxon>
        <taxon>Pirellulales</taxon>
        <taxon>Lacipirellulaceae</taxon>
        <taxon>Posidoniimonas</taxon>
    </lineage>
</organism>
<dbReference type="Proteomes" id="UP000316714">
    <property type="component" value="Unassembled WGS sequence"/>
</dbReference>
<proteinExistence type="predicted"/>
<protein>
    <recommendedName>
        <fullName evidence="3">DUF2190 domain-containing protein</fullName>
    </recommendedName>
</protein>
<evidence type="ECO:0000313" key="2">
    <source>
        <dbReference type="Proteomes" id="UP000316714"/>
    </source>
</evidence>
<evidence type="ECO:0000313" key="1">
    <source>
        <dbReference type="EMBL" id="TWT35323.1"/>
    </source>
</evidence>
<keyword evidence="2" id="KW-1185">Reference proteome</keyword>
<dbReference type="AlphaFoldDB" id="A0A5C5VBF9"/>
<dbReference type="RefSeq" id="WP_146561405.1">
    <property type="nucleotide sequence ID" value="NZ_SIHJ01000001.1"/>
</dbReference>
<name>A0A5C5VBF9_9BACT</name>